<dbReference type="GO" id="GO:0016787">
    <property type="term" value="F:hydrolase activity"/>
    <property type="evidence" value="ECO:0007669"/>
    <property type="project" value="UniProtKB-KW"/>
</dbReference>
<dbReference type="RefSeq" id="WP_066668496.1">
    <property type="nucleotide sequence ID" value="NZ_LYVF01000164.1"/>
</dbReference>
<dbReference type="Gene3D" id="3.40.50.1820">
    <property type="entry name" value="alpha/beta hydrolase"/>
    <property type="match status" value="1"/>
</dbReference>
<protein>
    <submittedName>
        <fullName evidence="3">Alpha/beta hydrolase</fullName>
    </submittedName>
</protein>
<accession>A0A1B7LE44</accession>
<dbReference type="InterPro" id="IPR029058">
    <property type="entry name" value="AB_hydrolase_fold"/>
</dbReference>
<reference evidence="3 4" key="1">
    <citation type="submission" date="2016-04" db="EMBL/GenBank/DDBJ databases">
        <authorList>
            <person name="Evans L.H."/>
            <person name="Alamgir A."/>
            <person name="Owens N."/>
            <person name="Weber N.D."/>
            <person name="Virtaneva K."/>
            <person name="Barbian K."/>
            <person name="Babar A."/>
            <person name="Rosenke K."/>
        </authorList>
    </citation>
    <scope>NUCLEOTIDE SEQUENCE [LARGE SCALE GENOMIC DNA]</scope>
    <source>
        <strain evidence="3 4">LMa1</strain>
    </source>
</reference>
<keyword evidence="1 3" id="KW-0378">Hydrolase</keyword>
<dbReference type="GO" id="GO:0016020">
    <property type="term" value="C:membrane"/>
    <property type="evidence" value="ECO:0007669"/>
    <property type="project" value="TreeGrafter"/>
</dbReference>
<organism evidence="3 4">
    <name type="scientific">Desulfotomaculum copahuensis</name>
    <dbReference type="NCBI Taxonomy" id="1838280"/>
    <lineage>
        <taxon>Bacteria</taxon>
        <taxon>Bacillati</taxon>
        <taxon>Bacillota</taxon>
        <taxon>Clostridia</taxon>
        <taxon>Eubacteriales</taxon>
        <taxon>Desulfotomaculaceae</taxon>
        <taxon>Desulfotomaculum</taxon>
    </lineage>
</organism>
<dbReference type="EMBL" id="LYVF01000164">
    <property type="protein sequence ID" value="OAT81360.1"/>
    <property type="molecule type" value="Genomic_DNA"/>
</dbReference>
<dbReference type="InterPro" id="IPR000073">
    <property type="entry name" value="AB_hydrolase_1"/>
</dbReference>
<dbReference type="AlphaFoldDB" id="A0A1B7LE44"/>
<dbReference type="Proteomes" id="UP000078532">
    <property type="component" value="Unassembled WGS sequence"/>
</dbReference>
<sequence length="254" mass="27881">MPHIVIEDNVYFYASGKPDGKEPAQGVVFVHGAGGSHRHWLPQLQALKRDYLVYAVDLPGHGRSGGRACDQIAAYREFIRAFAAQMLPDRPFYLAGHSMGGAIALDFARYYPLLLKGIILVGTGARLRVLPAMLEAFRRGESYDLTALAYSNEAPDLLLRSAREELAGVPPAVLLADYTACDHFDLMPELSTINVPALVISADRDQLTPLKYGRYLADTLPRAELAVVHGAGHMMMLEEPARVNDILRHFLTAG</sequence>
<evidence type="ECO:0000256" key="1">
    <source>
        <dbReference type="ARBA" id="ARBA00022801"/>
    </source>
</evidence>
<name>A0A1B7LE44_9FIRM</name>
<keyword evidence="4" id="KW-1185">Reference proteome</keyword>
<dbReference type="OrthoDB" id="9775557at2"/>
<gene>
    <name evidence="3" type="ORF">A6M21_10795</name>
</gene>
<evidence type="ECO:0000313" key="4">
    <source>
        <dbReference type="Proteomes" id="UP000078532"/>
    </source>
</evidence>
<evidence type="ECO:0000313" key="3">
    <source>
        <dbReference type="EMBL" id="OAT81360.1"/>
    </source>
</evidence>
<dbReference type="SUPFAM" id="SSF53474">
    <property type="entry name" value="alpha/beta-Hydrolases"/>
    <property type="match status" value="1"/>
</dbReference>
<proteinExistence type="predicted"/>
<dbReference type="STRING" id="1838280.A6M21_10795"/>
<dbReference type="PANTHER" id="PTHR43798:SF31">
    <property type="entry name" value="AB HYDROLASE SUPERFAMILY PROTEIN YCLE"/>
    <property type="match status" value="1"/>
</dbReference>
<evidence type="ECO:0000259" key="2">
    <source>
        <dbReference type="Pfam" id="PF12697"/>
    </source>
</evidence>
<comment type="caution">
    <text evidence="3">The sequence shown here is derived from an EMBL/GenBank/DDBJ whole genome shotgun (WGS) entry which is preliminary data.</text>
</comment>
<dbReference type="InterPro" id="IPR050266">
    <property type="entry name" value="AB_hydrolase_sf"/>
</dbReference>
<dbReference type="PANTHER" id="PTHR43798">
    <property type="entry name" value="MONOACYLGLYCEROL LIPASE"/>
    <property type="match status" value="1"/>
</dbReference>
<feature type="domain" description="AB hydrolase-1" evidence="2">
    <location>
        <begin position="27"/>
        <end position="245"/>
    </location>
</feature>
<dbReference type="PRINTS" id="PR00111">
    <property type="entry name" value="ABHYDROLASE"/>
</dbReference>
<dbReference type="Pfam" id="PF12697">
    <property type="entry name" value="Abhydrolase_6"/>
    <property type="match status" value="1"/>
</dbReference>